<sequence>MNLMSWSLLATLWLCTVLSPALLLALLVLCLLALLDIWWPWLPLWCGLLGVLPGIAWAEIIRRRTGLLPFYAHLLHMPQLLRSEADERHRS</sequence>
<proteinExistence type="predicted"/>
<organism evidence="2 3">
    <name type="scientific">Aeromonas simiae</name>
    <dbReference type="NCBI Taxonomy" id="218936"/>
    <lineage>
        <taxon>Bacteria</taxon>
        <taxon>Pseudomonadati</taxon>
        <taxon>Pseudomonadota</taxon>
        <taxon>Gammaproteobacteria</taxon>
        <taxon>Aeromonadales</taxon>
        <taxon>Aeromonadaceae</taxon>
        <taxon>Aeromonas</taxon>
    </lineage>
</organism>
<evidence type="ECO:0000313" key="2">
    <source>
        <dbReference type="EMBL" id="QFI56094.1"/>
    </source>
</evidence>
<dbReference type="EMBL" id="CP040449">
    <property type="protein sequence ID" value="QFI56094.1"/>
    <property type="molecule type" value="Genomic_DNA"/>
</dbReference>
<dbReference type="AlphaFoldDB" id="A0A5J6X0K8"/>
<dbReference type="Proteomes" id="UP000594034">
    <property type="component" value="Chromosome"/>
</dbReference>
<keyword evidence="1" id="KW-0812">Transmembrane</keyword>
<evidence type="ECO:0000313" key="3">
    <source>
        <dbReference type="Proteomes" id="UP000594034"/>
    </source>
</evidence>
<keyword evidence="3" id="KW-1185">Reference proteome</keyword>
<dbReference type="KEGG" id="asim:FE240_16295"/>
<protein>
    <submittedName>
        <fullName evidence="2">Uncharacterized protein</fullName>
    </submittedName>
</protein>
<gene>
    <name evidence="2" type="ORF">FE240_16295</name>
</gene>
<dbReference type="RefSeq" id="WP_193002416.1">
    <property type="nucleotide sequence ID" value="NZ_CP040449.1"/>
</dbReference>
<evidence type="ECO:0000256" key="1">
    <source>
        <dbReference type="SAM" id="Phobius"/>
    </source>
</evidence>
<accession>A0A5J6X0K8</accession>
<name>A0A5J6X0K8_9GAMM</name>
<feature type="transmembrane region" description="Helical" evidence="1">
    <location>
        <begin position="42"/>
        <end position="61"/>
    </location>
</feature>
<keyword evidence="1" id="KW-1133">Transmembrane helix</keyword>
<reference evidence="2 3" key="1">
    <citation type="submission" date="2019-05" db="EMBL/GenBank/DDBJ databases">
        <title>OXA-830, a novel chromosomally encoded expanded-spectrum class D beta-lactamase in Aeromonas simiae.</title>
        <authorList>
            <person name="Zhou W."/>
            <person name="Chen Q."/>
        </authorList>
    </citation>
    <scope>NUCLEOTIDE SEQUENCE [LARGE SCALE GENOMIC DNA]</scope>
    <source>
        <strain evidence="2 3">A6</strain>
    </source>
</reference>
<keyword evidence="1" id="KW-0472">Membrane</keyword>